<gene>
    <name evidence="1" type="ordered locus">PANA_0446</name>
</gene>
<dbReference type="EMBL" id="CP001875">
    <property type="protein sequence ID" value="ADD75613.1"/>
    <property type="molecule type" value="Genomic_DNA"/>
</dbReference>
<name>D4GI83_PANAM</name>
<dbReference type="KEGG" id="pam:PANA_0446"/>
<sequence>MLGNAAGDHLLRFFYHRQKVRDNASASGAQQSVQDTFACAPGRITPSRMAFFMPGSYRIGTCLAGYLRPASRWHPG</sequence>
<dbReference type="HOGENOM" id="CLU_2651114_0_0_6"/>
<evidence type="ECO:0000313" key="2">
    <source>
        <dbReference type="Proteomes" id="UP000001702"/>
    </source>
</evidence>
<keyword evidence="2" id="KW-1185">Reference proteome</keyword>
<accession>D4GI83</accession>
<protein>
    <submittedName>
        <fullName evidence="1">Uncharacterized protein</fullName>
    </submittedName>
</protein>
<organism evidence="1 2">
    <name type="scientific">Pantoea ananatis (strain LMG 20103)</name>
    <dbReference type="NCBI Taxonomy" id="706191"/>
    <lineage>
        <taxon>Bacteria</taxon>
        <taxon>Pseudomonadati</taxon>
        <taxon>Pseudomonadota</taxon>
        <taxon>Gammaproteobacteria</taxon>
        <taxon>Enterobacterales</taxon>
        <taxon>Erwiniaceae</taxon>
        <taxon>Pantoea</taxon>
    </lineage>
</organism>
<reference evidence="1 2" key="1">
    <citation type="journal article" date="2010" name="J. Bacteriol.">
        <title>Genome sequence of Pantoea ananatis LMG20103, the causative agent of Eucalyptus blight and dieback.</title>
        <authorList>
            <person name="De Maayer P."/>
            <person name="Chan W.Y."/>
            <person name="Venter S.N."/>
            <person name="Toth I.K."/>
            <person name="Birch P.R."/>
            <person name="Joubert F."/>
            <person name="Coutinho T.A."/>
        </authorList>
    </citation>
    <scope>NUCLEOTIDE SEQUENCE [LARGE SCALE GENOMIC DNA]</scope>
    <source>
        <strain evidence="1 2">LMG 20103</strain>
    </source>
</reference>
<dbReference type="Proteomes" id="UP000001702">
    <property type="component" value="Chromosome"/>
</dbReference>
<dbReference type="AlphaFoldDB" id="D4GI83"/>
<evidence type="ECO:0000313" key="1">
    <source>
        <dbReference type="EMBL" id="ADD75613.1"/>
    </source>
</evidence>
<dbReference type="STRING" id="706191.PANA_0446"/>
<proteinExistence type="predicted"/>